<evidence type="ECO:0000256" key="6">
    <source>
        <dbReference type="ARBA" id="ARBA00023263"/>
    </source>
</evidence>
<feature type="domain" description="PilY1 beta-propeller" evidence="8">
    <location>
        <begin position="742"/>
        <end position="1041"/>
    </location>
</feature>
<keyword evidence="5" id="KW-0106">Calcium</keyword>
<evidence type="ECO:0000259" key="8">
    <source>
        <dbReference type="Pfam" id="PF05567"/>
    </source>
</evidence>
<dbReference type="Proteomes" id="UP001251857">
    <property type="component" value="Unassembled WGS sequence"/>
</dbReference>
<keyword evidence="3" id="KW-1029">Fimbrium biogenesis</keyword>
<comment type="similarity">
    <text evidence="2">Belongs to the PilY1 family.</text>
</comment>
<keyword evidence="6" id="KW-0281">Fimbrium</keyword>
<reference evidence="9 10" key="1">
    <citation type="submission" date="2023-09" db="EMBL/GenBank/DDBJ databases">
        <authorList>
            <person name="Rey-Velasco X."/>
        </authorList>
    </citation>
    <scope>NUCLEOTIDE SEQUENCE [LARGE SCALE GENOMIC DNA]</scope>
    <source>
        <strain evidence="9 10">W335</strain>
    </source>
</reference>
<dbReference type="RefSeq" id="WP_311653303.1">
    <property type="nucleotide sequence ID" value="NZ_JAVRIB010000010.1"/>
</dbReference>
<dbReference type="Pfam" id="PF05567">
    <property type="entry name" value="T4P_PilY1"/>
    <property type="match status" value="1"/>
</dbReference>
<protein>
    <submittedName>
        <fullName evidence="9">PilC/PilY family type IV pilus protein</fullName>
    </submittedName>
</protein>
<evidence type="ECO:0000256" key="1">
    <source>
        <dbReference type="ARBA" id="ARBA00004561"/>
    </source>
</evidence>
<name>A0ABU3C219_9GAMM</name>
<accession>A0ABU3C219</accession>
<dbReference type="EMBL" id="JAVRIB010000010">
    <property type="protein sequence ID" value="MDT0635404.1"/>
    <property type="molecule type" value="Genomic_DNA"/>
</dbReference>
<proteinExistence type="inferred from homology"/>
<evidence type="ECO:0000256" key="3">
    <source>
        <dbReference type="ARBA" id="ARBA00022558"/>
    </source>
</evidence>
<feature type="chain" id="PRO_5047022546" evidence="7">
    <location>
        <begin position="29"/>
        <end position="1261"/>
    </location>
</feature>
<evidence type="ECO:0000256" key="2">
    <source>
        <dbReference type="ARBA" id="ARBA00008387"/>
    </source>
</evidence>
<evidence type="ECO:0000313" key="10">
    <source>
        <dbReference type="Proteomes" id="UP001251857"/>
    </source>
</evidence>
<organism evidence="9 10">
    <name type="scientific">Spectribacter hydrogenoxidans</name>
    <dbReference type="NCBI Taxonomy" id="3075608"/>
    <lineage>
        <taxon>Bacteria</taxon>
        <taxon>Pseudomonadati</taxon>
        <taxon>Pseudomonadota</taxon>
        <taxon>Gammaproteobacteria</taxon>
        <taxon>Salinisphaerales</taxon>
        <taxon>Salinisphaeraceae</taxon>
        <taxon>Spectribacter</taxon>
    </lineage>
</organism>
<evidence type="ECO:0000313" key="9">
    <source>
        <dbReference type="EMBL" id="MDT0635404.1"/>
    </source>
</evidence>
<feature type="signal peptide" evidence="7">
    <location>
        <begin position="1"/>
        <end position="28"/>
    </location>
</feature>
<keyword evidence="10" id="KW-1185">Reference proteome</keyword>
<gene>
    <name evidence="9" type="ORF">RM532_10605</name>
</gene>
<evidence type="ECO:0000256" key="5">
    <source>
        <dbReference type="ARBA" id="ARBA00022837"/>
    </source>
</evidence>
<dbReference type="InterPro" id="IPR011047">
    <property type="entry name" value="Quinoprotein_ADH-like_sf"/>
</dbReference>
<evidence type="ECO:0000256" key="4">
    <source>
        <dbReference type="ARBA" id="ARBA00022723"/>
    </source>
</evidence>
<evidence type="ECO:0000256" key="7">
    <source>
        <dbReference type="SAM" id="SignalP"/>
    </source>
</evidence>
<keyword evidence="4" id="KW-0479">Metal-binding</keyword>
<dbReference type="SUPFAM" id="SSF50998">
    <property type="entry name" value="Quinoprotein alcohol dehydrogenase-like"/>
    <property type="match status" value="1"/>
</dbReference>
<dbReference type="InterPro" id="IPR008707">
    <property type="entry name" value="B-propeller_PilY1"/>
</dbReference>
<sequence length="1261" mass="135830">MQIEKTPQLLGPALLGAMSLLIAPPAVSTPLDIADQPLFVTNSAKPNVIVAVDDSGSMDFELLFGTDGGTLWWNRNTRSFSDSNGNLYSPARDQQGNYYNYTYLFPNNCNGNGARDRRAYCSNSDYFAIPPIPQFAFARSPDFNQSYFNPSVTYKPWVGYDDADPDDAYADPARASDRFDLTGDVRENDTYQSFVIGPNMLLPGGLIIDAGGGWYRLNGNATVDNYRYLAIEYFPATFYLASPLPDSFGYTAAPLSGDAPDGSDLYGYEIRPGNFATGAQYQAMMQNFANWFSYYRKRHLATRGGIAGAFDQVSGFNVGACTINQTGSQNSSSLNYFDVTMRDLDGERGTLIDSILDIDFSQPRGTPNRHALHFLGEQFARNDEVITQPCQQNFGILFTDGYTGDRDYTAGVDNADGGQGSPYADGKSNTLGDTAMYYYRRLADRLDGDFERGRVAVPAACEQDNPDPWLDCNDDLHMVTFGVTLGQQGIIFGTDEDATDDPYANPPNWDSLSLTTYGPAQVDDLWHATLNGRGTLLNANTPQEVADNFAATLQEISGRRGSASSLSINTGTISSDARVFQASFVSGLWTGDLTAASISDGTGNGACEDGDVLGQVCGQEWSAATQLNAMSPGERQIITSDGNGNAVPFRATALGLTNDEDSQPLTADQLAYLRGARGNERQNGGSFRNRTSLLGDIVYSSPLYVGAPNRLRYPFDWDDARQDGNQSTVEDQASLPYRSLTGSSFMATHADRTPMVYVGAGDGMLHGFRASDGREAFSFIPGSLLPALDDLTNPDYDHRFYVDGNPVVVDAVINHDGGPAWRTVLVAGLRGGGSSMFALDVTDPTTLTESNAGEVLLWEFEDVDLGKTFSEPSIVRLHNGRWAAVFGNGYNSGGESAVLFVVDLSDGSLIRKIDTGASPAVEGDPAFSNGLGSVFPVDLDGDFITDYIYAGDLYGNLWKFDLTATSAADWGTGFNGSPLFTARSAGGQRQVITTEPRVGLHPYGREYGVMVYFGTGKYLERGDNIPDTRVTNSFYGIWDLDVFSFTDNPPFATSVKAVPGRDRLTRQQILDGLGRSEDGQTYRGVTQNPVPYQDGADDAEATIGGANKRGWVLDLPSGSGELIDTDATLRGRIVAFSSLVPSDDACSIGGNGFFMVVDAASGGRTPFSAIDVNSDLTFTAADTVSLNGETIRPSGIVFSKAVPGEAGFMIARPQLVPDADTGAGAAFDNAIIPFSDGSKVSRAVNPGYEADGRRSWRELRR</sequence>
<comment type="caution">
    <text evidence="9">The sequence shown here is derived from an EMBL/GenBank/DDBJ whole genome shotgun (WGS) entry which is preliminary data.</text>
</comment>
<comment type="subcellular location">
    <subcellularLocation>
        <location evidence="1">Fimbrium</location>
    </subcellularLocation>
</comment>
<keyword evidence="7" id="KW-0732">Signal</keyword>